<dbReference type="InterPro" id="IPR000073">
    <property type="entry name" value="AB_hydrolase_1"/>
</dbReference>
<feature type="domain" description="AB hydrolase-1" evidence="1">
    <location>
        <begin position="46"/>
        <end position="294"/>
    </location>
</feature>
<dbReference type="AlphaFoldDB" id="A0A1I3IKF1"/>
<keyword evidence="3" id="KW-1185">Reference proteome</keyword>
<protein>
    <submittedName>
        <fullName evidence="2">Pimeloyl-ACP methyl ester carboxylesterase</fullName>
    </submittedName>
</protein>
<dbReference type="GO" id="GO:0046503">
    <property type="term" value="P:glycerolipid catabolic process"/>
    <property type="evidence" value="ECO:0007669"/>
    <property type="project" value="TreeGrafter"/>
</dbReference>
<dbReference type="InterPro" id="IPR050471">
    <property type="entry name" value="AB_hydrolase"/>
</dbReference>
<dbReference type="Pfam" id="PF00561">
    <property type="entry name" value="Abhydrolase_1"/>
    <property type="match status" value="1"/>
</dbReference>
<dbReference type="InterPro" id="IPR029058">
    <property type="entry name" value="AB_hydrolase_fold"/>
</dbReference>
<dbReference type="PANTHER" id="PTHR43433">
    <property type="entry name" value="HYDROLASE, ALPHA/BETA FOLD FAMILY PROTEIN"/>
    <property type="match status" value="1"/>
</dbReference>
<dbReference type="STRING" id="1005945.SAMN05216561_10956"/>
<evidence type="ECO:0000259" key="1">
    <source>
        <dbReference type="Pfam" id="PF00561"/>
    </source>
</evidence>
<organism evidence="2 3">
    <name type="scientific">Nocardioides psychrotolerans</name>
    <dbReference type="NCBI Taxonomy" id="1005945"/>
    <lineage>
        <taxon>Bacteria</taxon>
        <taxon>Bacillati</taxon>
        <taxon>Actinomycetota</taxon>
        <taxon>Actinomycetes</taxon>
        <taxon>Propionibacteriales</taxon>
        <taxon>Nocardioidaceae</taxon>
        <taxon>Nocardioides</taxon>
    </lineage>
</organism>
<proteinExistence type="predicted"/>
<name>A0A1I3IKF1_9ACTN</name>
<accession>A0A1I3IKF1</accession>
<reference evidence="2 3" key="1">
    <citation type="submission" date="2016-10" db="EMBL/GenBank/DDBJ databases">
        <authorList>
            <person name="de Groot N.N."/>
        </authorList>
    </citation>
    <scope>NUCLEOTIDE SEQUENCE [LARGE SCALE GENOMIC DNA]</scope>
    <source>
        <strain evidence="2 3">CGMCC 1.11156</strain>
    </source>
</reference>
<dbReference type="EMBL" id="FOQG01000009">
    <property type="protein sequence ID" value="SFI48402.1"/>
    <property type="molecule type" value="Genomic_DNA"/>
</dbReference>
<dbReference type="GO" id="GO:0004806">
    <property type="term" value="F:triacylglycerol lipase activity"/>
    <property type="evidence" value="ECO:0007669"/>
    <property type="project" value="TreeGrafter"/>
</dbReference>
<evidence type="ECO:0000313" key="3">
    <source>
        <dbReference type="Proteomes" id="UP000198649"/>
    </source>
</evidence>
<evidence type="ECO:0000313" key="2">
    <source>
        <dbReference type="EMBL" id="SFI48402.1"/>
    </source>
</evidence>
<dbReference type="Gene3D" id="3.40.50.1820">
    <property type="entry name" value="alpha/beta hydrolase"/>
    <property type="match status" value="1"/>
</dbReference>
<dbReference type="PANTHER" id="PTHR43433:SF5">
    <property type="entry name" value="AB HYDROLASE-1 DOMAIN-CONTAINING PROTEIN"/>
    <property type="match status" value="1"/>
</dbReference>
<dbReference type="RefSeq" id="WP_170259133.1">
    <property type="nucleotide sequence ID" value="NZ_BKAF01000011.1"/>
</dbReference>
<sequence>MSPRARRQPETTPVEVPVAVSGELFAPISPGMELCYQTFGSPDDEPLLLVMGLGGPMTWWDPELCTMLARRGFYVIRYDNRDTGRSSRSSARVRRTTLVRAFAGTPVRPPYTLVDMAGDGFGLLDHLGVEAAHVVGVSMGGMIAQTMAIAEPRRVLTFVSIMSSTGKRTVGWQHPGLILSLLANRGAGRDAYVSSSEALWKMIGSPAYPQTDERVTARAEETFDRGVSASGVMRQMLAVLTQPNRGPRLHSLPMPALVVHGLADKMVHVSGGRATAAAIPGAELLLIDGMGHDVPPDLFETFVSAIRRTADRAR</sequence>
<dbReference type="SUPFAM" id="SSF53474">
    <property type="entry name" value="alpha/beta-Hydrolases"/>
    <property type="match status" value="1"/>
</dbReference>
<gene>
    <name evidence="2" type="ORF">SAMN05216561_10956</name>
</gene>
<dbReference type="Proteomes" id="UP000198649">
    <property type="component" value="Unassembled WGS sequence"/>
</dbReference>